<dbReference type="Gene3D" id="3.40.50.300">
    <property type="entry name" value="P-loop containing nucleotide triphosphate hydrolases"/>
    <property type="match status" value="1"/>
</dbReference>
<comment type="caution">
    <text evidence="1">The sequence shown here is derived from an EMBL/GenBank/DDBJ whole genome shotgun (WGS) entry which is preliminary data.</text>
</comment>
<organism evidence="1 2">
    <name type="scientific">Sphagnum jensenii</name>
    <dbReference type="NCBI Taxonomy" id="128206"/>
    <lineage>
        <taxon>Eukaryota</taxon>
        <taxon>Viridiplantae</taxon>
        <taxon>Streptophyta</taxon>
        <taxon>Embryophyta</taxon>
        <taxon>Bryophyta</taxon>
        <taxon>Sphagnophytina</taxon>
        <taxon>Sphagnopsida</taxon>
        <taxon>Sphagnales</taxon>
        <taxon>Sphagnaceae</taxon>
        <taxon>Sphagnum</taxon>
    </lineage>
</organism>
<protein>
    <submittedName>
        <fullName evidence="1">Uncharacterized protein</fullName>
    </submittedName>
</protein>
<evidence type="ECO:0000313" key="1">
    <source>
        <dbReference type="EMBL" id="CAK9250009.1"/>
    </source>
</evidence>
<reference evidence="1" key="1">
    <citation type="submission" date="2024-02" db="EMBL/GenBank/DDBJ databases">
        <authorList>
            <consortium name="ELIXIR-Norway"/>
            <consortium name="Elixir Norway"/>
        </authorList>
    </citation>
    <scope>NUCLEOTIDE SEQUENCE</scope>
</reference>
<evidence type="ECO:0000313" key="2">
    <source>
        <dbReference type="Proteomes" id="UP001497444"/>
    </source>
</evidence>
<proteinExistence type="predicted"/>
<accession>A0ABP0V6F4</accession>
<gene>
    <name evidence="1" type="ORF">CSSPJE1EN1_LOCUS25387</name>
</gene>
<keyword evidence="2" id="KW-1185">Reference proteome</keyword>
<dbReference type="Pfam" id="PF03237">
    <property type="entry name" value="Terminase_6N"/>
    <property type="match status" value="1"/>
</dbReference>
<sequence length="241" mass="27368">MIPKLLFVLNQYHPPGLKIIFGVSKDTIYHNVLDQLFDFVGTDNYKYNRQNGSLTLFGTNWNVVGAKDEGSEKYIRGRTVGIAYGDEVVLTPRNFLEMMLGRMSSDEARFYGTTNTDSPYHYLYTDFINNPKKKALINSIKFTQDDNYALSAEKRAQYNTMYSGVFHDRYIKGLWVVAEGAIYRDSLDVGTDGKLGENEYDDDTRPISLLSEYVSMYIPIDYGTANPTVFLLVIDDGTLIG</sequence>
<dbReference type="EMBL" id="CAXAQS010000080">
    <property type="protein sequence ID" value="CAK9250009.1"/>
    <property type="molecule type" value="Genomic_DNA"/>
</dbReference>
<dbReference type="Proteomes" id="UP001497444">
    <property type="component" value="Unassembled WGS sequence"/>
</dbReference>
<name>A0ABP0V6F4_9BRYO</name>
<dbReference type="InterPro" id="IPR027417">
    <property type="entry name" value="P-loop_NTPase"/>
</dbReference>